<dbReference type="VEuPathDB" id="FungiDB:H310_03839"/>
<dbReference type="AlphaFoldDB" id="A0A024UFK6"/>
<evidence type="ECO:0000259" key="3">
    <source>
        <dbReference type="Pfam" id="PF19055"/>
    </source>
</evidence>
<dbReference type="PANTHER" id="PTHR19241">
    <property type="entry name" value="ATP-BINDING CASSETTE TRANSPORTER"/>
    <property type="match status" value="1"/>
</dbReference>
<evidence type="ECO:0000256" key="1">
    <source>
        <dbReference type="ARBA" id="ARBA00022448"/>
    </source>
</evidence>
<dbReference type="STRING" id="157072.A0A024UFK6"/>
<dbReference type="InterPro" id="IPR027417">
    <property type="entry name" value="P-loop_NTPase"/>
</dbReference>
<dbReference type="eggNOG" id="KOG0065">
    <property type="taxonomic scope" value="Eukaryota"/>
</dbReference>
<name>A0A024UFK6_9STRA</name>
<dbReference type="SUPFAM" id="SSF52540">
    <property type="entry name" value="P-loop containing nucleoside triphosphate hydrolases"/>
    <property type="match status" value="1"/>
</dbReference>
<sequence>MVRVEDCIRLLELEKIADSIIRGSSVEQMKRLTIGVELAAAPSVLFLDEPTSGLDARSAKLIMTGIRKIASTGRTVVCTIHQPSAEVFDMFDYLLLLERGGETVFFGDLGANSPRLNEYFGRIKDFAQESCEAEPSADALVTPATPNPSLP</sequence>
<dbReference type="EMBL" id="KI913957">
    <property type="protein sequence ID" value="ETW04677.1"/>
    <property type="molecule type" value="Genomic_DNA"/>
</dbReference>
<protein>
    <recommendedName>
        <fullName evidence="3">ABC transporter family G domain-containing protein</fullName>
    </recommendedName>
</protein>
<dbReference type="RefSeq" id="XP_008866114.1">
    <property type="nucleotide sequence ID" value="XM_008867892.1"/>
</dbReference>
<proteinExistence type="predicted"/>
<keyword evidence="1" id="KW-0813">Transport</keyword>
<evidence type="ECO:0000256" key="2">
    <source>
        <dbReference type="ARBA" id="ARBA00023136"/>
    </source>
</evidence>
<reference evidence="4" key="1">
    <citation type="submission" date="2013-12" db="EMBL/GenBank/DDBJ databases">
        <title>The Genome Sequence of Aphanomyces invadans NJM9701.</title>
        <authorList>
            <consortium name="The Broad Institute Genomics Platform"/>
            <person name="Russ C."/>
            <person name="Tyler B."/>
            <person name="van West P."/>
            <person name="Dieguez-Uribeondo J."/>
            <person name="Young S.K."/>
            <person name="Zeng Q."/>
            <person name="Gargeya S."/>
            <person name="Fitzgerald M."/>
            <person name="Abouelleil A."/>
            <person name="Alvarado L."/>
            <person name="Chapman S.B."/>
            <person name="Gainer-Dewar J."/>
            <person name="Goldberg J."/>
            <person name="Griggs A."/>
            <person name="Gujja S."/>
            <person name="Hansen M."/>
            <person name="Howarth C."/>
            <person name="Imamovic A."/>
            <person name="Ireland A."/>
            <person name="Larimer J."/>
            <person name="McCowan C."/>
            <person name="Murphy C."/>
            <person name="Pearson M."/>
            <person name="Poon T.W."/>
            <person name="Priest M."/>
            <person name="Roberts A."/>
            <person name="Saif S."/>
            <person name="Shea T."/>
            <person name="Sykes S."/>
            <person name="Wortman J."/>
            <person name="Nusbaum C."/>
            <person name="Birren B."/>
        </authorList>
    </citation>
    <scope>NUCLEOTIDE SEQUENCE [LARGE SCALE GENOMIC DNA]</scope>
    <source>
        <strain evidence="4">NJM9701</strain>
    </source>
</reference>
<dbReference type="Gene3D" id="3.40.50.300">
    <property type="entry name" value="P-loop containing nucleotide triphosphate hydrolases"/>
    <property type="match status" value="1"/>
</dbReference>
<evidence type="ECO:0000313" key="4">
    <source>
        <dbReference type="EMBL" id="ETW04677.1"/>
    </source>
</evidence>
<dbReference type="EMBL" id="KI913957">
    <property type="protein sequence ID" value="ETW04676.1"/>
    <property type="molecule type" value="Genomic_DNA"/>
</dbReference>
<keyword evidence="2" id="KW-0472">Membrane</keyword>
<organism evidence="4">
    <name type="scientific">Aphanomyces invadans</name>
    <dbReference type="NCBI Taxonomy" id="157072"/>
    <lineage>
        <taxon>Eukaryota</taxon>
        <taxon>Sar</taxon>
        <taxon>Stramenopiles</taxon>
        <taxon>Oomycota</taxon>
        <taxon>Saprolegniomycetes</taxon>
        <taxon>Saprolegniales</taxon>
        <taxon>Verrucalvaceae</taxon>
        <taxon>Aphanomyces</taxon>
    </lineage>
</organism>
<dbReference type="GO" id="GO:0140359">
    <property type="term" value="F:ABC-type transporter activity"/>
    <property type="evidence" value="ECO:0007669"/>
    <property type="project" value="InterPro"/>
</dbReference>
<dbReference type="RefSeq" id="XP_008866115.1">
    <property type="nucleotide sequence ID" value="XM_008867893.1"/>
</dbReference>
<accession>A0A024UFK6</accession>
<dbReference type="InterPro" id="IPR043926">
    <property type="entry name" value="ABCG_dom"/>
</dbReference>
<dbReference type="GeneID" id="20080889"/>
<feature type="domain" description="ABC transporter family G" evidence="3">
    <location>
        <begin position="81"/>
        <end position="121"/>
    </location>
</feature>
<gene>
    <name evidence="4" type="ORF">H310_03839</name>
</gene>
<dbReference type="Pfam" id="PF19055">
    <property type="entry name" value="ABC2_membrane_7"/>
    <property type="match status" value="1"/>
</dbReference>
<dbReference type="OrthoDB" id="75241at2759"/>